<dbReference type="AlphaFoldDB" id="A0A2H0PX92"/>
<evidence type="ECO:0000256" key="7">
    <source>
        <dbReference type="ARBA" id="ARBA00022833"/>
    </source>
</evidence>
<proteinExistence type="inferred from homology"/>
<dbReference type="GO" id="GO:0016020">
    <property type="term" value="C:membrane"/>
    <property type="evidence" value="ECO:0007669"/>
    <property type="project" value="UniProtKB-SubCell"/>
</dbReference>
<evidence type="ECO:0000313" key="13">
    <source>
        <dbReference type="EMBL" id="PIR26116.1"/>
    </source>
</evidence>
<keyword evidence="6" id="KW-0378">Hydrolase</keyword>
<dbReference type="Pfam" id="PF02163">
    <property type="entry name" value="Peptidase_M50"/>
    <property type="match status" value="1"/>
</dbReference>
<evidence type="ECO:0000256" key="11">
    <source>
        <dbReference type="SAM" id="Phobius"/>
    </source>
</evidence>
<evidence type="ECO:0000256" key="8">
    <source>
        <dbReference type="ARBA" id="ARBA00022989"/>
    </source>
</evidence>
<evidence type="ECO:0000256" key="4">
    <source>
        <dbReference type="ARBA" id="ARBA00022670"/>
    </source>
</evidence>
<feature type="transmembrane region" description="Helical" evidence="11">
    <location>
        <begin position="294"/>
        <end position="313"/>
    </location>
</feature>
<evidence type="ECO:0000256" key="1">
    <source>
        <dbReference type="ARBA" id="ARBA00001947"/>
    </source>
</evidence>
<dbReference type="EMBL" id="PCXE01000038">
    <property type="protein sequence ID" value="PIR26116.1"/>
    <property type="molecule type" value="Genomic_DNA"/>
</dbReference>
<evidence type="ECO:0000313" key="14">
    <source>
        <dbReference type="Proteomes" id="UP000236846"/>
    </source>
</evidence>
<dbReference type="InterPro" id="IPR008915">
    <property type="entry name" value="Peptidase_M50"/>
</dbReference>
<reference evidence="13 14" key="1">
    <citation type="submission" date="2017-09" db="EMBL/GenBank/DDBJ databases">
        <title>Depth-based differentiation of microbial function through sediment-hosted aquifers and enrichment of novel symbionts in the deep terrestrial subsurface.</title>
        <authorList>
            <person name="Probst A.J."/>
            <person name="Ladd B."/>
            <person name="Jarett J.K."/>
            <person name="Geller-Mcgrath D.E."/>
            <person name="Sieber C.M."/>
            <person name="Emerson J.B."/>
            <person name="Anantharaman K."/>
            <person name="Thomas B.C."/>
            <person name="Malmstrom R."/>
            <person name="Stieglmeier M."/>
            <person name="Klingl A."/>
            <person name="Woyke T."/>
            <person name="Ryan C.M."/>
            <person name="Banfield J.F."/>
        </authorList>
    </citation>
    <scope>NUCLEOTIDE SEQUENCE [LARGE SCALE GENOMIC DNA]</scope>
    <source>
        <strain evidence="13">CG11_big_fil_rev_8_21_14_0_20_43_10</strain>
    </source>
</reference>
<dbReference type="GO" id="GO:0006508">
    <property type="term" value="P:proteolysis"/>
    <property type="evidence" value="ECO:0007669"/>
    <property type="project" value="UniProtKB-KW"/>
</dbReference>
<keyword evidence="5 11" id="KW-0812">Transmembrane</keyword>
<organism evidence="13 14">
    <name type="scientific">Candidatus Brennerbacteria bacterium CG11_big_fil_rev_8_21_14_0_20_43_10</name>
    <dbReference type="NCBI Taxonomy" id="1974523"/>
    <lineage>
        <taxon>Bacteria</taxon>
        <taxon>Candidatus Brenneribacteriota</taxon>
    </lineage>
</organism>
<keyword evidence="4" id="KW-0645">Protease</keyword>
<keyword evidence="9" id="KW-0482">Metalloprotease</keyword>
<gene>
    <name evidence="13" type="ORF">COV41_02190</name>
</gene>
<dbReference type="InterPro" id="IPR004387">
    <property type="entry name" value="Pept_M50_Zn"/>
</dbReference>
<dbReference type="PANTHER" id="PTHR42837">
    <property type="entry name" value="REGULATOR OF SIGMA-E PROTEASE RSEP"/>
    <property type="match status" value="1"/>
</dbReference>
<evidence type="ECO:0000256" key="9">
    <source>
        <dbReference type="ARBA" id="ARBA00023049"/>
    </source>
</evidence>
<evidence type="ECO:0000256" key="3">
    <source>
        <dbReference type="ARBA" id="ARBA00007931"/>
    </source>
</evidence>
<dbReference type="Proteomes" id="UP000236846">
    <property type="component" value="Unassembled WGS sequence"/>
</dbReference>
<keyword evidence="7" id="KW-0862">Zinc</keyword>
<evidence type="ECO:0000256" key="2">
    <source>
        <dbReference type="ARBA" id="ARBA00004141"/>
    </source>
</evidence>
<evidence type="ECO:0000256" key="5">
    <source>
        <dbReference type="ARBA" id="ARBA00022692"/>
    </source>
</evidence>
<evidence type="ECO:0000256" key="6">
    <source>
        <dbReference type="ARBA" id="ARBA00022801"/>
    </source>
</evidence>
<dbReference type="PANTHER" id="PTHR42837:SF2">
    <property type="entry name" value="MEMBRANE METALLOPROTEASE ARASP2, CHLOROPLASTIC-RELATED"/>
    <property type="match status" value="1"/>
</dbReference>
<feature type="transmembrane region" description="Helical" evidence="11">
    <location>
        <begin position="98"/>
        <end position="120"/>
    </location>
</feature>
<protein>
    <recommendedName>
        <fullName evidence="12">Peptidase M50 domain-containing protein</fullName>
    </recommendedName>
</protein>
<name>A0A2H0PX92_9BACT</name>
<evidence type="ECO:0000259" key="12">
    <source>
        <dbReference type="Pfam" id="PF02163"/>
    </source>
</evidence>
<dbReference type="CDD" id="cd06163">
    <property type="entry name" value="S2P-M50_PDZ_RseP-like"/>
    <property type="match status" value="1"/>
</dbReference>
<keyword evidence="8 11" id="KW-1133">Transmembrane helix</keyword>
<dbReference type="InterPro" id="IPR036034">
    <property type="entry name" value="PDZ_sf"/>
</dbReference>
<dbReference type="Gene3D" id="2.30.42.10">
    <property type="match status" value="1"/>
</dbReference>
<feature type="domain" description="Peptidase M50" evidence="12">
    <location>
        <begin position="8"/>
        <end position="352"/>
    </location>
</feature>
<comment type="similarity">
    <text evidence="3">Belongs to the peptidase M50B family.</text>
</comment>
<comment type="caution">
    <text evidence="13">The sequence shown here is derived from an EMBL/GenBank/DDBJ whole genome shotgun (WGS) entry which is preliminary data.</text>
</comment>
<sequence>MLSLFVSILVLGFVVFIHELGHFIAAKRAGVFVEEFGFGLPPRIFGKKIGNTIYSVNIFPFGGFVRLYGEDEIHDEQSVYQGKISRKAFYAQKPWKKFMVLIAGITMNFLLGFMIIWLLFAKGTQTLVDDSSRSYANDVKVAVLTVVKHSPAQDIGLEQGDAIVMLQSGEYSLYPKRVEDAQSFIQHFAGKEITLTIKRGQTEFAKTAVPRVSPPAGQGALGIELGELGTVKYPFFQAGWYALQNAFQTSIMIFKFAGITFKNIIVHGTLANVSGPIGIVSYGKNVISLGLDQILTFIAMISLNLAAVNIWPIPAFDGGRLAFVLWEWITKKPVAIKWENLIHAIGMVALIGLLVLVTIGDIRKLL</sequence>
<comment type="subcellular location">
    <subcellularLocation>
        <location evidence="2">Membrane</location>
        <topology evidence="2">Multi-pass membrane protein</topology>
    </subcellularLocation>
</comment>
<evidence type="ECO:0000256" key="10">
    <source>
        <dbReference type="ARBA" id="ARBA00023136"/>
    </source>
</evidence>
<keyword evidence="10 11" id="KW-0472">Membrane</keyword>
<feature type="transmembrane region" description="Helical" evidence="11">
    <location>
        <begin position="341"/>
        <end position="360"/>
    </location>
</feature>
<dbReference type="SUPFAM" id="SSF50156">
    <property type="entry name" value="PDZ domain-like"/>
    <property type="match status" value="1"/>
</dbReference>
<comment type="cofactor">
    <cofactor evidence="1">
        <name>Zn(2+)</name>
        <dbReference type="ChEBI" id="CHEBI:29105"/>
    </cofactor>
</comment>
<accession>A0A2H0PX92</accession>
<dbReference type="GO" id="GO:0004222">
    <property type="term" value="F:metalloendopeptidase activity"/>
    <property type="evidence" value="ECO:0007669"/>
    <property type="project" value="InterPro"/>
</dbReference>